<dbReference type="AlphaFoldDB" id="A0A1I4CJS1"/>
<sequence>MFDRSEIMKAAWALWSAHYDAHPNLAREFEIEEFGFYLSVAWRNARDAAMTGTAKRRASISREIDQRVDIERRRRELDAELASIAG</sequence>
<protein>
    <submittedName>
        <fullName evidence="1">Uncharacterized protein</fullName>
    </submittedName>
</protein>
<name>A0A1I4CJS1_9HYPH</name>
<evidence type="ECO:0000313" key="1">
    <source>
        <dbReference type="EMBL" id="SFK81514.1"/>
    </source>
</evidence>
<dbReference type="Proteomes" id="UP000323300">
    <property type="component" value="Unassembled WGS sequence"/>
</dbReference>
<reference evidence="1 2" key="1">
    <citation type="submission" date="2016-10" db="EMBL/GenBank/DDBJ databases">
        <authorList>
            <person name="Varghese N."/>
            <person name="Submissions S."/>
        </authorList>
    </citation>
    <scope>NUCLEOTIDE SEQUENCE [LARGE SCALE GENOMIC DNA]</scope>
    <source>
        <strain evidence="1 2">DSM 21822</strain>
    </source>
</reference>
<keyword evidence="2" id="KW-1185">Reference proteome</keyword>
<proteinExistence type="predicted"/>
<gene>
    <name evidence="1" type="ORF">SAMN04488498_113121</name>
</gene>
<dbReference type="RefSeq" id="WP_149762052.1">
    <property type="nucleotide sequence ID" value="NZ_BSPE01000003.1"/>
</dbReference>
<evidence type="ECO:0000313" key="2">
    <source>
        <dbReference type="Proteomes" id="UP000323300"/>
    </source>
</evidence>
<organism evidence="1 2">
    <name type="scientific">Neomesorhizobium albiziae</name>
    <dbReference type="NCBI Taxonomy" id="335020"/>
    <lineage>
        <taxon>Bacteria</taxon>
        <taxon>Pseudomonadati</taxon>
        <taxon>Pseudomonadota</taxon>
        <taxon>Alphaproteobacteria</taxon>
        <taxon>Hyphomicrobiales</taxon>
        <taxon>Phyllobacteriaceae</taxon>
        <taxon>Neomesorhizobium</taxon>
    </lineage>
</organism>
<dbReference type="EMBL" id="FOSL01000013">
    <property type="protein sequence ID" value="SFK81514.1"/>
    <property type="molecule type" value="Genomic_DNA"/>
</dbReference>
<dbReference type="OrthoDB" id="7960990at2"/>
<accession>A0A1I4CJS1</accession>